<reference evidence="5 6" key="1">
    <citation type="submission" date="2023-09" db="EMBL/GenBank/DDBJ databases">
        <title>Streptomyces sp. nov.: A antagonism against Alternaria gaisen Producing Streptochlin, Isolated from Tamarix root soil.</title>
        <authorList>
            <person name="Chen Y."/>
        </authorList>
    </citation>
    <scope>NUCLEOTIDE SEQUENCE [LARGE SCALE GENOMIC DNA]</scope>
    <source>
        <strain evidence="5 6">TRM76323</strain>
    </source>
</reference>
<keyword evidence="2" id="KW-0238">DNA-binding</keyword>
<comment type="caution">
    <text evidence="5">The sequence shown here is derived from an EMBL/GenBank/DDBJ whole genome shotgun (WGS) entry which is preliminary data.</text>
</comment>
<dbReference type="RefSeq" id="WP_315881013.1">
    <property type="nucleotide sequence ID" value="NZ_JAWCTQ010000052.1"/>
</dbReference>
<feature type="domain" description="HTH luxR-type" evidence="4">
    <location>
        <begin position="128"/>
        <end position="193"/>
    </location>
</feature>
<organism evidence="5 6">
    <name type="scientific">Streptomyces tamarix</name>
    <dbReference type="NCBI Taxonomy" id="3078565"/>
    <lineage>
        <taxon>Bacteria</taxon>
        <taxon>Bacillati</taxon>
        <taxon>Actinomycetota</taxon>
        <taxon>Actinomycetes</taxon>
        <taxon>Kitasatosporales</taxon>
        <taxon>Streptomycetaceae</taxon>
        <taxon>Streptomyces</taxon>
    </lineage>
</organism>
<dbReference type="InterPro" id="IPR016032">
    <property type="entry name" value="Sig_transdc_resp-reg_C-effctor"/>
</dbReference>
<dbReference type="InterPro" id="IPR036388">
    <property type="entry name" value="WH-like_DNA-bd_sf"/>
</dbReference>
<sequence>MTAATTVAGVRVSVVPATGRSAATGRVGAMLRQAGIEPSAGPGTVTVAVAATVEEAVALCPGPGHRLLAVCDTVSASGLRDALQSGVRAVLRSSDLTPAQLAAAVYGAWHGDSRVPYAALVQLLGGATAADPPRLTPRQHSVLSLMAEGHGNAVIAQTLSCSPHTVKNTVYELMGRLQARTRAQAVACAVRWSLI</sequence>
<dbReference type="CDD" id="cd06170">
    <property type="entry name" value="LuxR_C_like"/>
    <property type="match status" value="1"/>
</dbReference>
<dbReference type="Proteomes" id="UP001250181">
    <property type="component" value="Unassembled WGS sequence"/>
</dbReference>
<proteinExistence type="predicted"/>
<evidence type="ECO:0000259" key="4">
    <source>
        <dbReference type="PROSITE" id="PS50043"/>
    </source>
</evidence>
<dbReference type="Gene3D" id="1.10.10.10">
    <property type="entry name" value="Winged helix-like DNA-binding domain superfamily/Winged helix DNA-binding domain"/>
    <property type="match status" value="1"/>
</dbReference>
<evidence type="ECO:0000313" key="6">
    <source>
        <dbReference type="Proteomes" id="UP001250181"/>
    </source>
</evidence>
<keyword evidence="3" id="KW-0804">Transcription</keyword>
<protein>
    <submittedName>
        <fullName evidence="5">LuxR C-terminal-related transcriptional regulator</fullName>
    </submittedName>
</protein>
<dbReference type="SUPFAM" id="SSF46894">
    <property type="entry name" value="C-terminal effector domain of the bipartite response regulators"/>
    <property type="match status" value="1"/>
</dbReference>
<dbReference type="SMART" id="SM00421">
    <property type="entry name" value="HTH_LUXR"/>
    <property type="match status" value="1"/>
</dbReference>
<keyword evidence="1" id="KW-0805">Transcription regulation</keyword>
<dbReference type="PANTHER" id="PTHR44688:SF16">
    <property type="entry name" value="DNA-BINDING TRANSCRIPTIONAL ACTIVATOR DEVR_DOSR"/>
    <property type="match status" value="1"/>
</dbReference>
<evidence type="ECO:0000256" key="2">
    <source>
        <dbReference type="ARBA" id="ARBA00023125"/>
    </source>
</evidence>
<evidence type="ECO:0000256" key="1">
    <source>
        <dbReference type="ARBA" id="ARBA00023015"/>
    </source>
</evidence>
<dbReference type="InterPro" id="IPR000792">
    <property type="entry name" value="Tscrpt_reg_LuxR_C"/>
</dbReference>
<keyword evidence="6" id="KW-1185">Reference proteome</keyword>
<gene>
    <name evidence="5" type="ORF">RND61_28475</name>
</gene>
<dbReference type="PROSITE" id="PS50043">
    <property type="entry name" value="HTH_LUXR_2"/>
    <property type="match status" value="1"/>
</dbReference>
<dbReference type="Pfam" id="PF00196">
    <property type="entry name" value="GerE"/>
    <property type="match status" value="1"/>
</dbReference>
<dbReference type="PRINTS" id="PR00038">
    <property type="entry name" value="HTHLUXR"/>
</dbReference>
<evidence type="ECO:0000313" key="5">
    <source>
        <dbReference type="EMBL" id="MDT9685976.1"/>
    </source>
</evidence>
<evidence type="ECO:0000256" key="3">
    <source>
        <dbReference type="ARBA" id="ARBA00023163"/>
    </source>
</evidence>
<dbReference type="EMBL" id="JAWCTQ010000052">
    <property type="protein sequence ID" value="MDT9685976.1"/>
    <property type="molecule type" value="Genomic_DNA"/>
</dbReference>
<accession>A0ABU3QTQ4</accession>
<dbReference type="PANTHER" id="PTHR44688">
    <property type="entry name" value="DNA-BINDING TRANSCRIPTIONAL ACTIVATOR DEVR_DOSR"/>
    <property type="match status" value="1"/>
</dbReference>
<name>A0ABU3QTQ4_9ACTN</name>